<dbReference type="InterPro" id="IPR024079">
    <property type="entry name" value="MetalloPept_cat_dom_sf"/>
</dbReference>
<comment type="caution">
    <text evidence="8">Lacks conserved residue(s) required for the propagation of feature annotation.</text>
</comment>
<dbReference type="PRINTS" id="PR00480">
    <property type="entry name" value="ASTACIN"/>
</dbReference>
<dbReference type="InterPro" id="IPR001506">
    <property type="entry name" value="Peptidase_M12A"/>
</dbReference>
<evidence type="ECO:0000256" key="3">
    <source>
        <dbReference type="ARBA" id="ARBA00022723"/>
    </source>
</evidence>
<evidence type="ECO:0000256" key="9">
    <source>
        <dbReference type="PROSITE-ProRule" id="PRU01211"/>
    </source>
</evidence>
<proteinExistence type="predicted"/>
<dbReference type="Proteomes" id="UP001175271">
    <property type="component" value="Unassembled WGS sequence"/>
</dbReference>
<evidence type="ECO:0000256" key="4">
    <source>
        <dbReference type="ARBA" id="ARBA00022801"/>
    </source>
</evidence>
<name>A0AA39M3D6_9BILA</name>
<evidence type="ECO:0000256" key="6">
    <source>
        <dbReference type="ARBA" id="ARBA00023049"/>
    </source>
</evidence>
<feature type="binding site" evidence="9">
    <location>
        <position position="138"/>
    </location>
    <ligand>
        <name>Zn(2+)</name>
        <dbReference type="ChEBI" id="CHEBI:29105"/>
        <note>catalytic</note>
    </ligand>
</feature>
<evidence type="ECO:0000256" key="5">
    <source>
        <dbReference type="ARBA" id="ARBA00022833"/>
    </source>
</evidence>
<keyword evidence="10" id="KW-0732">Signal</keyword>
<evidence type="ECO:0000313" key="14">
    <source>
        <dbReference type="Proteomes" id="UP001175271"/>
    </source>
</evidence>
<dbReference type="PANTHER" id="PTHR10127">
    <property type="entry name" value="DISCOIDIN, CUB, EGF, LAMININ , AND ZINC METALLOPROTEASE DOMAIN CONTAINING"/>
    <property type="match status" value="1"/>
</dbReference>
<gene>
    <name evidence="13" type="ORF">QR680_013948</name>
</gene>
<dbReference type="PROSITE" id="PS01180">
    <property type="entry name" value="CUB"/>
    <property type="match status" value="1"/>
</dbReference>
<keyword evidence="2 9" id="KW-0645">Protease</keyword>
<dbReference type="InterPro" id="IPR000859">
    <property type="entry name" value="CUB_dom"/>
</dbReference>
<evidence type="ECO:0000256" key="1">
    <source>
        <dbReference type="ARBA" id="ARBA00022536"/>
    </source>
</evidence>
<dbReference type="PANTHER" id="PTHR10127:SF780">
    <property type="entry name" value="METALLOENDOPEPTIDASE"/>
    <property type="match status" value="1"/>
</dbReference>
<keyword evidence="7 9" id="KW-1015">Disulfide bond</keyword>
<dbReference type="EC" id="3.4.24.-" evidence="10"/>
<protein>
    <recommendedName>
        <fullName evidence="10">Metalloendopeptidase</fullName>
        <ecNumber evidence="10">3.4.24.-</ecNumber>
    </recommendedName>
</protein>
<keyword evidence="5 9" id="KW-0862">Zinc</keyword>
<organism evidence="13 14">
    <name type="scientific">Steinernema hermaphroditum</name>
    <dbReference type="NCBI Taxonomy" id="289476"/>
    <lineage>
        <taxon>Eukaryota</taxon>
        <taxon>Metazoa</taxon>
        <taxon>Ecdysozoa</taxon>
        <taxon>Nematoda</taxon>
        <taxon>Chromadorea</taxon>
        <taxon>Rhabditida</taxon>
        <taxon>Tylenchina</taxon>
        <taxon>Panagrolaimomorpha</taxon>
        <taxon>Strongyloidoidea</taxon>
        <taxon>Steinernematidae</taxon>
        <taxon>Steinernema</taxon>
    </lineage>
</organism>
<keyword evidence="4 9" id="KW-0378">Hydrolase</keyword>
<dbReference type="EMBL" id="JAUCMV010000002">
    <property type="protein sequence ID" value="KAK0419089.1"/>
    <property type="molecule type" value="Genomic_DNA"/>
</dbReference>
<feature type="disulfide bond" evidence="9">
    <location>
        <begin position="105"/>
        <end position="127"/>
    </location>
</feature>
<evidence type="ECO:0000256" key="8">
    <source>
        <dbReference type="PROSITE-ProRule" id="PRU00059"/>
    </source>
</evidence>
<dbReference type="InterPro" id="IPR035914">
    <property type="entry name" value="Sperma_CUB_dom_sf"/>
</dbReference>
<dbReference type="GO" id="GO:0004222">
    <property type="term" value="F:metalloendopeptidase activity"/>
    <property type="evidence" value="ECO:0007669"/>
    <property type="project" value="UniProtKB-UniRule"/>
</dbReference>
<dbReference type="SUPFAM" id="SSF55486">
    <property type="entry name" value="Metalloproteases ('zincins'), catalytic domain"/>
    <property type="match status" value="1"/>
</dbReference>
<dbReference type="PROSITE" id="PS51864">
    <property type="entry name" value="ASTACIN"/>
    <property type="match status" value="1"/>
</dbReference>
<dbReference type="Gene3D" id="3.40.390.10">
    <property type="entry name" value="Collagenase (Catalytic Domain)"/>
    <property type="match status" value="1"/>
</dbReference>
<feature type="active site" evidence="9">
    <location>
        <position position="135"/>
    </location>
</feature>
<evidence type="ECO:0000259" key="11">
    <source>
        <dbReference type="PROSITE" id="PS01180"/>
    </source>
</evidence>
<keyword evidence="1" id="KW-0245">EGF-like domain</keyword>
<feature type="domain" description="CUB" evidence="11">
    <location>
        <begin position="274"/>
        <end position="396"/>
    </location>
</feature>
<feature type="binding site" evidence="9">
    <location>
        <position position="144"/>
    </location>
    <ligand>
        <name>Zn(2+)</name>
        <dbReference type="ChEBI" id="CHEBI:29105"/>
        <note>catalytic</note>
    </ligand>
</feature>
<dbReference type="Pfam" id="PF01400">
    <property type="entry name" value="Astacin"/>
    <property type="match status" value="1"/>
</dbReference>
<dbReference type="GO" id="GO:0008270">
    <property type="term" value="F:zinc ion binding"/>
    <property type="evidence" value="ECO:0007669"/>
    <property type="project" value="UniProtKB-UniRule"/>
</dbReference>
<feature type="domain" description="Peptidase M12A" evidence="12">
    <location>
        <begin position="26"/>
        <end position="243"/>
    </location>
</feature>
<evidence type="ECO:0000256" key="10">
    <source>
        <dbReference type="RuleBase" id="RU361183"/>
    </source>
</evidence>
<dbReference type="GO" id="GO:0006508">
    <property type="term" value="P:proteolysis"/>
    <property type="evidence" value="ECO:0007669"/>
    <property type="project" value="UniProtKB-KW"/>
</dbReference>
<evidence type="ECO:0000256" key="7">
    <source>
        <dbReference type="ARBA" id="ARBA00023157"/>
    </source>
</evidence>
<comment type="caution">
    <text evidence="13">The sequence shown here is derived from an EMBL/GenBank/DDBJ whole genome shotgun (WGS) entry which is preliminary data.</text>
</comment>
<comment type="cofactor">
    <cofactor evidence="9 10">
        <name>Zn(2+)</name>
        <dbReference type="ChEBI" id="CHEBI:29105"/>
    </cofactor>
    <text evidence="9 10">Binds 1 zinc ion per subunit.</text>
</comment>
<reference evidence="13" key="1">
    <citation type="submission" date="2023-06" db="EMBL/GenBank/DDBJ databases">
        <title>Genomic analysis of the entomopathogenic nematode Steinernema hermaphroditum.</title>
        <authorList>
            <person name="Schwarz E.M."/>
            <person name="Heppert J.K."/>
            <person name="Baniya A."/>
            <person name="Schwartz H.T."/>
            <person name="Tan C.-H."/>
            <person name="Antoshechkin I."/>
            <person name="Sternberg P.W."/>
            <person name="Goodrich-Blair H."/>
            <person name="Dillman A.R."/>
        </authorList>
    </citation>
    <scope>NUCLEOTIDE SEQUENCE</scope>
    <source>
        <strain evidence="13">PS9179</strain>
        <tissue evidence="13">Whole animal</tissue>
    </source>
</reference>
<dbReference type="AlphaFoldDB" id="A0AA39M3D6"/>
<sequence>MYAGLSLSSLLLLPFLVPTLAIIGRNAIHDQNLPELVWPKDQPIQYTFTANFTDENKITVLQGLMGLEKKTCLTFKYVEQDSMNSTVNGTQPILLYVNSTTADHCYTTVGRNMSVAMQEINLNTAHCDFRTYIHETLHVLGIYHTQNRYDRDEHITFYENRTDPDWIPQHFKLSKNESKNYGVPYDFSSVMHYTPHEHIDSGLPNFVAKDPLYQSAIGKNILGAVHSDYLLVNRLYKCFDKCKGSGTVCQNDGFVNPNDCQKCICPFAFGGAFCEELPDTTDVSNIVSSYKYATDKWTDASLVTSDTAFEIWHIKASTGKHVEIEFLDVSPHANCGDSWPYLEVQLGNFLVGGYKFFCKAHLPKQVLISKGNLAVLTHVDFATGNDTTFTLRYRSVHVGKNGTNALSSIFVVLFSVMLWLVQE</sequence>
<evidence type="ECO:0000256" key="2">
    <source>
        <dbReference type="ARBA" id="ARBA00022670"/>
    </source>
</evidence>
<keyword evidence="6 9" id="KW-0482">Metalloprotease</keyword>
<feature type="chain" id="PRO_5041482216" description="Metalloendopeptidase" evidence="10">
    <location>
        <begin position="22"/>
        <end position="423"/>
    </location>
</feature>
<dbReference type="SMART" id="SM00235">
    <property type="entry name" value="ZnMc"/>
    <property type="match status" value="1"/>
</dbReference>
<feature type="binding site" evidence="9">
    <location>
        <position position="134"/>
    </location>
    <ligand>
        <name>Zn(2+)</name>
        <dbReference type="ChEBI" id="CHEBI:29105"/>
        <note>catalytic</note>
    </ligand>
</feature>
<dbReference type="Gene3D" id="2.60.120.290">
    <property type="entry name" value="Spermadhesin, CUB domain"/>
    <property type="match status" value="1"/>
</dbReference>
<dbReference type="SUPFAM" id="SSF49854">
    <property type="entry name" value="Spermadhesin, CUB domain"/>
    <property type="match status" value="1"/>
</dbReference>
<dbReference type="InterPro" id="IPR006026">
    <property type="entry name" value="Peptidase_Metallo"/>
</dbReference>
<evidence type="ECO:0000259" key="12">
    <source>
        <dbReference type="PROSITE" id="PS51864"/>
    </source>
</evidence>
<accession>A0AA39M3D6</accession>
<feature type="signal peptide" evidence="10">
    <location>
        <begin position="1"/>
        <end position="21"/>
    </location>
</feature>
<evidence type="ECO:0000313" key="13">
    <source>
        <dbReference type="EMBL" id="KAK0419089.1"/>
    </source>
</evidence>
<keyword evidence="3 9" id="KW-0479">Metal-binding</keyword>
<keyword evidence="14" id="KW-1185">Reference proteome</keyword>